<evidence type="ECO:0000313" key="3">
    <source>
        <dbReference type="Proteomes" id="UP000325003"/>
    </source>
</evidence>
<dbReference type="RefSeq" id="WP_149728136.1">
    <property type="nucleotide sequence ID" value="NZ_VUJV01000003.1"/>
</dbReference>
<name>A0A5B1LEC2_9ACTN</name>
<protein>
    <recommendedName>
        <fullName evidence="4">CARDB domain-containing protein</fullName>
    </recommendedName>
</protein>
<organism evidence="2 3">
    <name type="scientific">Nocardioides humilatus</name>
    <dbReference type="NCBI Taxonomy" id="2607660"/>
    <lineage>
        <taxon>Bacteria</taxon>
        <taxon>Bacillati</taxon>
        <taxon>Actinomycetota</taxon>
        <taxon>Actinomycetes</taxon>
        <taxon>Propionibacteriales</taxon>
        <taxon>Nocardioidaceae</taxon>
        <taxon>Nocardioides</taxon>
    </lineage>
</organism>
<feature type="signal peptide" evidence="1">
    <location>
        <begin position="1"/>
        <end position="30"/>
    </location>
</feature>
<gene>
    <name evidence="2" type="ORF">F0U44_09910</name>
</gene>
<evidence type="ECO:0008006" key="4">
    <source>
        <dbReference type="Google" id="ProtNLM"/>
    </source>
</evidence>
<accession>A0A5B1LEC2</accession>
<keyword evidence="1" id="KW-0732">Signal</keyword>
<feature type="chain" id="PRO_5022760925" description="CARDB domain-containing protein" evidence="1">
    <location>
        <begin position="31"/>
        <end position="316"/>
    </location>
</feature>
<dbReference type="Proteomes" id="UP000325003">
    <property type="component" value="Unassembled WGS sequence"/>
</dbReference>
<reference evidence="2 3" key="1">
    <citation type="submission" date="2019-09" db="EMBL/GenBank/DDBJ databases">
        <title>Nocardioides panacisoli sp. nov., isolated from the soil of a ginseng field.</title>
        <authorList>
            <person name="Cho C."/>
        </authorList>
    </citation>
    <scope>NUCLEOTIDE SEQUENCE [LARGE SCALE GENOMIC DNA]</scope>
    <source>
        <strain evidence="2 3">BN130099</strain>
    </source>
</reference>
<evidence type="ECO:0000313" key="2">
    <source>
        <dbReference type="EMBL" id="KAA1418796.1"/>
    </source>
</evidence>
<sequence>MPTSHRRLAPALAFLLSCCLVGLPASPAAAEAAETAQLIVKAKGSGYSGLRDFAGIVGVAVKRGGTATYQARVVNYGDTAAHFVLRLEAAFMPATRTVKADNHDITATIQSVAGYTTPLIEPGDYLQLSLKVTPDEDEPPTPVDAAATQIGVLSTEDVLVSSGAFYTMIKAPAHGTSGAEVYARQGSQPYVGGEEPGYFTTSPVVRPGSTTTIKVKFQNDGVDAHQIRGGLNFYNPDCFDITAKQGRTDITADLEASTYVTPQLAPGKSVAIKLRVHWAGEYCGYPFGSGGLAAFDADDNAAGFVQFAVLLPAVVG</sequence>
<proteinExistence type="predicted"/>
<comment type="caution">
    <text evidence="2">The sequence shown here is derived from an EMBL/GenBank/DDBJ whole genome shotgun (WGS) entry which is preliminary data.</text>
</comment>
<evidence type="ECO:0000256" key="1">
    <source>
        <dbReference type="SAM" id="SignalP"/>
    </source>
</evidence>
<dbReference type="EMBL" id="VUJV01000003">
    <property type="protein sequence ID" value="KAA1418796.1"/>
    <property type="molecule type" value="Genomic_DNA"/>
</dbReference>
<dbReference type="PROSITE" id="PS51257">
    <property type="entry name" value="PROKAR_LIPOPROTEIN"/>
    <property type="match status" value="1"/>
</dbReference>
<dbReference type="AlphaFoldDB" id="A0A5B1LEC2"/>
<keyword evidence="3" id="KW-1185">Reference proteome</keyword>
<reference evidence="2 3" key="2">
    <citation type="submission" date="2019-09" db="EMBL/GenBank/DDBJ databases">
        <authorList>
            <person name="Jin C."/>
        </authorList>
    </citation>
    <scope>NUCLEOTIDE SEQUENCE [LARGE SCALE GENOMIC DNA]</scope>
    <source>
        <strain evidence="2 3">BN130099</strain>
    </source>
</reference>